<dbReference type="GO" id="GO:0005737">
    <property type="term" value="C:cytoplasm"/>
    <property type="evidence" value="ECO:0007669"/>
    <property type="project" value="TreeGrafter"/>
</dbReference>
<dbReference type="OrthoDB" id="668540at2759"/>
<dbReference type="Proteomes" id="UP000829685">
    <property type="component" value="Unassembled WGS sequence"/>
</dbReference>
<feature type="repeat" description="Pumilio" evidence="3">
    <location>
        <begin position="527"/>
        <end position="562"/>
    </location>
</feature>
<feature type="repeat" description="Pumilio" evidence="3">
    <location>
        <begin position="671"/>
        <end position="706"/>
    </location>
</feature>
<feature type="region of interest" description="Disordered" evidence="4">
    <location>
        <begin position="373"/>
        <end position="415"/>
    </location>
</feature>
<dbReference type="InterPro" id="IPR016024">
    <property type="entry name" value="ARM-type_fold"/>
</dbReference>
<accession>A0A9Q0AN42</accession>
<evidence type="ECO:0000259" key="5">
    <source>
        <dbReference type="PROSITE" id="PS50303"/>
    </source>
</evidence>
<evidence type="ECO:0000313" key="7">
    <source>
        <dbReference type="Proteomes" id="UP000829685"/>
    </source>
</evidence>
<organism evidence="6 7">
    <name type="scientific">Neoarthrinium moseri</name>
    <dbReference type="NCBI Taxonomy" id="1658444"/>
    <lineage>
        <taxon>Eukaryota</taxon>
        <taxon>Fungi</taxon>
        <taxon>Dikarya</taxon>
        <taxon>Ascomycota</taxon>
        <taxon>Pezizomycotina</taxon>
        <taxon>Sordariomycetes</taxon>
        <taxon>Xylariomycetidae</taxon>
        <taxon>Amphisphaeriales</taxon>
        <taxon>Apiosporaceae</taxon>
        <taxon>Neoarthrinium</taxon>
    </lineage>
</organism>
<evidence type="ECO:0000256" key="4">
    <source>
        <dbReference type="SAM" id="MobiDB-lite"/>
    </source>
</evidence>
<dbReference type="PROSITE" id="PS50303">
    <property type="entry name" value="PUM_HD"/>
    <property type="match status" value="1"/>
</dbReference>
<dbReference type="EMBL" id="JAFIMR010000019">
    <property type="protein sequence ID" value="KAI1867030.1"/>
    <property type="molecule type" value="Genomic_DNA"/>
</dbReference>
<proteinExistence type="predicted"/>
<evidence type="ECO:0000313" key="6">
    <source>
        <dbReference type="EMBL" id="KAI1867030.1"/>
    </source>
</evidence>
<evidence type="ECO:0000256" key="3">
    <source>
        <dbReference type="PROSITE-ProRule" id="PRU00317"/>
    </source>
</evidence>
<evidence type="ECO:0000256" key="1">
    <source>
        <dbReference type="ARBA" id="ARBA00022737"/>
    </source>
</evidence>
<dbReference type="Gene3D" id="1.25.10.10">
    <property type="entry name" value="Leucine-rich Repeat Variant"/>
    <property type="match status" value="1"/>
</dbReference>
<feature type="compositionally biased region" description="Polar residues" evidence="4">
    <location>
        <begin position="876"/>
        <end position="891"/>
    </location>
</feature>
<dbReference type="InterPro" id="IPR001313">
    <property type="entry name" value="Pumilio_RNA-bd_rpt"/>
</dbReference>
<dbReference type="InterPro" id="IPR011989">
    <property type="entry name" value="ARM-like"/>
</dbReference>
<feature type="repeat" description="Pumilio" evidence="3">
    <location>
        <begin position="563"/>
        <end position="598"/>
    </location>
</feature>
<feature type="region of interest" description="Disordered" evidence="4">
    <location>
        <begin position="233"/>
        <end position="283"/>
    </location>
</feature>
<feature type="compositionally biased region" description="Polar residues" evidence="4">
    <location>
        <begin position="380"/>
        <end position="413"/>
    </location>
</feature>
<feature type="compositionally biased region" description="Basic and acidic residues" evidence="4">
    <location>
        <begin position="495"/>
        <end position="516"/>
    </location>
</feature>
<evidence type="ECO:0000256" key="2">
    <source>
        <dbReference type="ARBA" id="ARBA00024893"/>
    </source>
</evidence>
<feature type="compositionally biased region" description="Low complexity" evidence="4">
    <location>
        <begin position="852"/>
        <end position="870"/>
    </location>
</feature>
<gene>
    <name evidence="6" type="ORF">JX265_007606</name>
</gene>
<dbReference type="InterPro" id="IPR033712">
    <property type="entry name" value="Pumilio_RNA-bd"/>
</dbReference>
<feature type="region of interest" description="Disordered" evidence="4">
    <location>
        <begin position="851"/>
        <end position="934"/>
    </location>
</feature>
<feature type="repeat" description="Pumilio" evidence="3">
    <location>
        <begin position="784"/>
        <end position="822"/>
    </location>
</feature>
<dbReference type="GO" id="GO:0003730">
    <property type="term" value="F:mRNA 3'-UTR binding"/>
    <property type="evidence" value="ECO:0007669"/>
    <property type="project" value="TreeGrafter"/>
</dbReference>
<feature type="region of interest" description="Disordered" evidence="4">
    <location>
        <begin position="67"/>
        <end position="162"/>
    </location>
</feature>
<dbReference type="SUPFAM" id="SSF48371">
    <property type="entry name" value="ARM repeat"/>
    <property type="match status" value="1"/>
</dbReference>
<protein>
    <recommendedName>
        <fullName evidence="5">PUM-HD domain-containing protein</fullName>
    </recommendedName>
</protein>
<dbReference type="GO" id="GO:0000288">
    <property type="term" value="P:nuclear-transcribed mRNA catabolic process, deadenylation-dependent decay"/>
    <property type="evidence" value="ECO:0007669"/>
    <property type="project" value="TreeGrafter"/>
</dbReference>
<dbReference type="PROSITE" id="PS50302">
    <property type="entry name" value="PUM"/>
    <property type="match status" value="8"/>
</dbReference>
<feature type="compositionally biased region" description="Polar residues" evidence="4">
    <location>
        <begin position="132"/>
        <end position="162"/>
    </location>
</feature>
<dbReference type="Pfam" id="PF00806">
    <property type="entry name" value="PUF"/>
    <property type="match status" value="8"/>
</dbReference>
<feature type="compositionally biased region" description="Polar residues" evidence="4">
    <location>
        <begin position="89"/>
        <end position="125"/>
    </location>
</feature>
<feature type="repeat" description="Pumilio" evidence="3">
    <location>
        <begin position="599"/>
        <end position="634"/>
    </location>
</feature>
<feature type="repeat" description="Pumilio" evidence="3">
    <location>
        <begin position="743"/>
        <end position="782"/>
    </location>
</feature>
<dbReference type="AlphaFoldDB" id="A0A9Q0AN42"/>
<feature type="repeat" description="Pumilio" evidence="3">
    <location>
        <begin position="707"/>
        <end position="742"/>
    </location>
</feature>
<feature type="compositionally biased region" description="Polar residues" evidence="4">
    <location>
        <begin position="264"/>
        <end position="280"/>
    </location>
</feature>
<feature type="region of interest" description="Disordered" evidence="4">
    <location>
        <begin position="485"/>
        <end position="516"/>
    </location>
</feature>
<name>A0A9Q0AN42_9PEZI</name>
<comment type="function">
    <text evidence="2">RNA-binding nucleolar protein required for pre-rRNA processing. Involved in production of 18S rRNA and assembly of small ribosomal subunit.</text>
</comment>
<dbReference type="PANTHER" id="PTHR12537:SF12">
    <property type="entry name" value="MATERNAL PROTEIN PUMILIO"/>
    <property type="match status" value="1"/>
</dbReference>
<sequence>MVAAIPSKVGDLCSGYPGCLLLILAQGRFSSYGLPTPSLAEKPNQSMAAPFRGSLWKSEGIWGNNGNNKSVIGGGLSQRDPPGSRGSDDTSPTAPSGSAQLNHQSEAETPTWGTRNGIWSTQENPVQGRPASGSTSPGQIRDSSLAQHGAMQESQYFQSRVGQNENTFSSRTKGHGTMDKFTPVFGGMVNEEPENTFSPMAKYSFANPTPFKRGSQVQDPGFPTLGQMRNNNMIPTSRADPLNQDLSQNSFESLLPGNPRGSVSRPSVQHHSLSYPSNGGPTRGLASVNPGIDQELSGILGNSLGLRDNPDVDANGLAANGYLNPQSQAFQFNPSSQAWNGDLPSTGRGFGQGYSQNDSYVDAVAASYVDSKRNSIERGSPSSASFHRASLNSPRFTPGSGSRPDSWSGSRPISRNHAMPQEFERQQIASQFPPNSGFYPNAPYYGNNFGGQFNPSLTPYDLYGQNAGFRGQMPISSYHPMVNQYIAPLNPPQRPSRDQDPGKGVRSQQLEEFRNSNRSSKRWELKDIYSYVVEFSGDQHGSRFIQEKLQNANSDEKDQVFQEIQRNALQLMKDVFGNYVIQKFFEHGSQVQKTILARQMKGKVAELSTQMYACRVVQKALEHVLVDQQEEIVEELKPDILRIVKDQNGNHVIQKIISLVPRICVPFMMTAFRGQINNLAAHNYGCRVVQRMLEQGTEEERRDLMDEVHACAPQLITDQYGNYVAQHIVQHGSDKDRARTISLVIDQLIEYSIHKFASNVVEKCVEFGTDEERKIIKTKLVTADAKGNHPLDRVMIDQYGNYVLQKVVGRLDAQDRDDLLIEVQQRFAILRQSTVSGRQMAAIERLLGNYEPKSSASSQTASKTPAAAATRGLQIDVNSSAPTPALTTENGSPESSSPPSTNLGDDAIVENGKTDAITQIGGQPHVVEADETEH</sequence>
<dbReference type="PANTHER" id="PTHR12537">
    <property type="entry name" value="RNA BINDING PROTEIN PUMILIO-RELATED"/>
    <property type="match status" value="1"/>
</dbReference>
<dbReference type="InterPro" id="IPR033133">
    <property type="entry name" value="PUM-HD"/>
</dbReference>
<reference evidence="6" key="1">
    <citation type="submission" date="2021-03" db="EMBL/GenBank/DDBJ databases">
        <title>Revisited historic fungal species revealed as producer of novel bioactive compounds through whole genome sequencing and comparative genomics.</title>
        <authorList>
            <person name="Vignolle G.A."/>
            <person name="Hochenegger N."/>
            <person name="Mach R.L."/>
            <person name="Mach-Aigner A.R."/>
            <person name="Javad Rahimi M."/>
            <person name="Salim K.A."/>
            <person name="Chan C.M."/>
            <person name="Lim L.B.L."/>
            <person name="Cai F."/>
            <person name="Druzhinina I.S."/>
            <person name="U'Ren J.M."/>
            <person name="Derntl C."/>
        </authorList>
    </citation>
    <scope>NUCLEOTIDE SEQUENCE</scope>
    <source>
        <strain evidence="6">TUCIM 5799</strain>
    </source>
</reference>
<feature type="repeat" description="Pumilio" evidence="3">
    <location>
        <begin position="635"/>
        <end position="670"/>
    </location>
</feature>
<keyword evidence="1" id="KW-0677">Repeat</keyword>
<dbReference type="CDD" id="cd07920">
    <property type="entry name" value="Pumilio"/>
    <property type="match status" value="1"/>
</dbReference>
<feature type="region of interest" description="Disordered" evidence="4">
    <location>
        <begin position="333"/>
        <end position="354"/>
    </location>
</feature>
<feature type="domain" description="PUM-HD" evidence="5">
    <location>
        <begin position="505"/>
        <end position="847"/>
    </location>
</feature>
<dbReference type="SMART" id="SM00025">
    <property type="entry name" value="Pumilio"/>
    <property type="match status" value="8"/>
</dbReference>
<keyword evidence="7" id="KW-1185">Reference proteome</keyword>
<comment type="caution">
    <text evidence="6">The sequence shown here is derived from an EMBL/GenBank/DDBJ whole genome shotgun (WGS) entry which is preliminary data.</text>
</comment>